<evidence type="ECO:0000313" key="2">
    <source>
        <dbReference type="EMBL" id="MED6126870.1"/>
    </source>
</evidence>
<feature type="compositionally biased region" description="Basic residues" evidence="1">
    <location>
        <begin position="51"/>
        <end position="62"/>
    </location>
</feature>
<organism evidence="2 3">
    <name type="scientific">Stylosanthes scabra</name>
    <dbReference type="NCBI Taxonomy" id="79078"/>
    <lineage>
        <taxon>Eukaryota</taxon>
        <taxon>Viridiplantae</taxon>
        <taxon>Streptophyta</taxon>
        <taxon>Embryophyta</taxon>
        <taxon>Tracheophyta</taxon>
        <taxon>Spermatophyta</taxon>
        <taxon>Magnoliopsida</taxon>
        <taxon>eudicotyledons</taxon>
        <taxon>Gunneridae</taxon>
        <taxon>Pentapetalae</taxon>
        <taxon>rosids</taxon>
        <taxon>fabids</taxon>
        <taxon>Fabales</taxon>
        <taxon>Fabaceae</taxon>
        <taxon>Papilionoideae</taxon>
        <taxon>50 kb inversion clade</taxon>
        <taxon>dalbergioids sensu lato</taxon>
        <taxon>Dalbergieae</taxon>
        <taxon>Pterocarpus clade</taxon>
        <taxon>Stylosanthes</taxon>
    </lineage>
</organism>
<evidence type="ECO:0000313" key="3">
    <source>
        <dbReference type="Proteomes" id="UP001341840"/>
    </source>
</evidence>
<keyword evidence="3" id="KW-1185">Reference proteome</keyword>
<dbReference type="EMBL" id="JASCZI010031486">
    <property type="protein sequence ID" value="MED6126870.1"/>
    <property type="molecule type" value="Genomic_DNA"/>
</dbReference>
<name>A0ABU6RSB6_9FABA</name>
<proteinExistence type="predicted"/>
<accession>A0ABU6RSB6</accession>
<protein>
    <submittedName>
        <fullName evidence="2">Uncharacterized protein</fullName>
    </submittedName>
</protein>
<gene>
    <name evidence="2" type="ORF">PIB30_082653</name>
</gene>
<comment type="caution">
    <text evidence="2">The sequence shown here is derived from an EMBL/GenBank/DDBJ whole genome shotgun (WGS) entry which is preliminary data.</text>
</comment>
<dbReference type="Proteomes" id="UP001341840">
    <property type="component" value="Unassembled WGS sequence"/>
</dbReference>
<feature type="non-terminal residue" evidence="2">
    <location>
        <position position="62"/>
    </location>
</feature>
<reference evidence="2 3" key="1">
    <citation type="journal article" date="2023" name="Plants (Basel)">
        <title>Bridging the Gap: Combining Genomics and Transcriptomics Approaches to Understand Stylosanthes scabra, an Orphan Legume from the Brazilian Caatinga.</title>
        <authorList>
            <person name="Ferreira-Neto J.R.C."/>
            <person name="da Silva M.D."/>
            <person name="Binneck E."/>
            <person name="de Melo N.F."/>
            <person name="da Silva R.H."/>
            <person name="de Melo A.L.T.M."/>
            <person name="Pandolfi V."/>
            <person name="Bustamante F.O."/>
            <person name="Brasileiro-Vidal A.C."/>
            <person name="Benko-Iseppon A.M."/>
        </authorList>
    </citation>
    <scope>NUCLEOTIDE SEQUENCE [LARGE SCALE GENOMIC DNA]</scope>
    <source>
        <tissue evidence="2">Leaves</tissue>
    </source>
</reference>
<feature type="region of interest" description="Disordered" evidence="1">
    <location>
        <begin position="1"/>
        <end position="62"/>
    </location>
</feature>
<evidence type="ECO:0000256" key="1">
    <source>
        <dbReference type="SAM" id="MobiDB-lite"/>
    </source>
</evidence>
<sequence>MPDDCWEGAKRKASSFKISEQPVRTTDGDGRRDDDEMASSFKTGTATSQGRRTRGRRRETGA</sequence>